<feature type="compositionally biased region" description="Polar residues" evidence="1">
    <location>
        <begin position="112"/>
        <end position="127"/>
    </location>
</feature>
<dbReference type="EMBL" id="JANBOJ010000002">
    <property type="protein sequence ID" value="KAJ1725718.1"/>
    <property type="molecule type" value="Genomic_DNA"/>
</dbReference>
<protein>
    <submittedName>
        <fullName evidence="2">Uncharacterized protein</fullName>
    </submittedName>
</protein>
<dbReference type="Pfam" id="PF14712">
    <property type="entry name" value="Snapin_Pallidin"/>
    <property type="match status" value="1"/>
</dbReference>
<organism evidence="2 3">
    <name type="scientific">Coemansia erecta</name>
    <dbReference type="NCBI Taxonomy" id="147472"/>
    <lineage>
        <taxon>Eukaryota</taxon>
        <taxon>Fungi</taxon>
        <taxon>Fungi incertae sedis</taxon>
        <taxon>Zoopagomycota</taxon>
        <taxon>Kickxellomycotina</taxon>
        <taxon>Kickxellomycetes</taxon>
        <taxon>Kickxellales</taxon>
        <taxon>Kickxellaceae</taxon>
        <taxon>Coemansia</taxon>
    </lineage>
</organism>
<feature type="compositionally biased region" description="Basic and acidic residues" evidence="1">
    <location>
        <begin position="80"/>
        <end position="103"/>
    </location>
</feature>
<feature type="compositionally biased region" description="Polar residues" evidence="1">
    <location>
        <begin position="162"/>
        <end position="173"/>
    </location>
</feature>
<evidence type="ECO:0000256" key="1">
    <source>
        <dbReference type="SAM" id="MobiDB-lite"/>
    </source>
</evidence>
<feature type="compositionally biased region" description="Polar residues" evidence="1">
    <location>
        <begin position="136"/>
        <end position="147"/>
    </location>
</feature>
<name>A0A9W7Y7P8_9FUNG</name>
<dbReference type="AlphaFoldDB" id="A0A9W7Y7P8"/>
<dbReference type="OrthoDB" id="5577936at2759"/>
<feature type="region of interest" description="Disordered" evidence="1">
    <location>
        <begin position="80"/>
        <end position="173"/>
    </location>
</feature>
<accession>A0A9W7Y7P8</accession>
<feature type="compositionally biased region" description="Low complexity" evidence="1">
    <location>
        <begin position="148"/>
        <end position="161"/>
    </location>
</feature>
<evidence type="ECO:0000313" key="3">
    <source>
        <dbReference type="Proteomes" id="UP001149813"/>
    </source>
</evidence>
<feature type="compositionally biased region" description="Low complexity" evidence="1">
    <location>
        <begin position="231"/>
        <end position="248"/>
    </location>
</feature>
<keyword evidence="3" id="KW-1185">Reference proteome</keyword>
<evidence type="ECO:0000313" key="2">
    <source>
        <dbReference type="EMBL" id="KAJ1725718.1"/>
    </source>
</evidence>
<feature type="compositionally biased region" description="Basic residues" evidence="1">
    <location>
        <begin position="259"/>
        <end position="271"/>
    </location>
</feature>
<feature type="region of interest" description="Disordered" evidence="1">
    <location>
        <begin position="212"/>
        <end position="271"/>
    </location>
</feature>
<reference evidence="2" key="1">
    <citation type="submission" date="2022-07" db="EMBL/GenBank/DDBJ databases">
        <title>Phylogenomic reconstructions and comparative analyses of Kickxellomycotina fungi.</title>
        <authorList>
            <person name="Reynolds N.K."/>
            <person name="Stajich J.E."/>
            <person name="Barry K."/>
            <person name="Grigoriev I.V."/>
            <person name="Crous P."/>
            <person name="Smith M.E."/>
        </authorList>
    </citation>
    <scope>NUCLEOTIDE SEQUENCE</scope>
    <source>
        <strain evidence="2">NBRC 32514</strain>
    </source>
</reference>
<sequence>MDPLTESLVPTLAASLSALEEHQQALIERLRTIYTELAKGDGFDEELLSTLTYYTNQASKIQRRMMLIYARASDLKRRSERLREHRATQDKQTAEWMAEERSRQVPQAVPAYSNSLPSRSQTPSISGATGDAASDIAQTAAGSSRIESLSLPSSPVPKSVSRFSTPQTIPKSSLQRSVNIEYDNAAPHSYSGVSAIDAVGRRLRGLGIQAFGSSTDLSLPTDEHASLASRSSTPQPESSAAASSYPEPSLIPQLTTIKRSGKRKVRIPKIE</sequence>
<dbReference type="Proteomes" id="UP001149813">
    <property type="component" value="Unassembled WGS sequence"/>
</dbReference>
<comment type="caution">
    <text evidence="2">The sequence shown here is derived from an EMBL/GenBank/DDBJ whole genome shotgun (WGS) entry which is preliminary data.</text>
</comment>
<proteinExistence type="predicted"/>
<gene>
    <name evidence="2" type="ORF">LPJ53_000197</name>
</gene>
<dbReference type="InterPro" id="IPR028119">
    <property type="entry name" value="Snapin/Pallidin/Snn1"/>
</dbReference>